<keyword evidence="2" id="KW-0067">ATP-binding</keyword>
<dbReference type="PANTHER" id="PTHR16305">
    <property type="entry name" value="TESTICULAR SOLUBLE ADENYLYL CYCLASE"/>
    <property type="match status" value="1"/>
</dbReference>
<name>A0ABS3VZ09_MICEH</name>
<accession>A0ABS3VZ09</accession>
<keyword evidence="5" id="KW-1185">Reference proteome</keyword>
<dbReference type="InterPro" id="IPR027417">
    <property type="entry name" value="P-loop_NTPase"/>
</dbReference>
<evidence type="ECO:0000256" key="2">
    <source>
        <dbReference type="ARBA" id="ARBA00022840"/>
    </source>
</evidence>
<dbReference type="CDD" id="cd06170">
    <property type="entry name" value="LuxR_C_like"/>
    <property type="match status" value="1"/>
</dbReference>
<dbReference type="InterPro" id="IPR036388">
    <property type="entry name" value="WH-like_DNA-bd_sf"/>
</dbReference>
<comment type="caution">
    <text evidence="4">The sequence shown here is derived from an EMBL/GenBank/DDBJ whole genome shotgun (WGS) entry which is preliminary data.</text>
</comment>
<keyword evidence="1" id="KW-0547">Nucleotide-binding</keyword>
<dbReference type="EMBL" id="WVUH01000333">
    <property type="protein sequence ID" value="MBO4209668.1"/>
    <property type="molecule type" value="Genomic_DNA"/>
</dbReference>
<dbReference type="SUPFAM" id="SSF48452">
    <property type="entry name" value="TPR-like"/>
    <property type="match status" value="1"/>
</dbReference>
<evidence type="ECO:0000313" key="5">
    <source>
        <dbReference type="Proteomes" id="UP000823521"/>
    </source>
</evidence>
<dbReference type="InterPro" id="IPR041664">
    <property type="entry name" value="AAA_16"/>
</dbReference>
<reference evidence="4 5" key="1">
    <citation type="submission" date="2019-12" db="EMBL/GenBank/DDBJ databases">
        <title>Whole genome sequencing of endophytic Actinobacterium Micromonospora sp. MPMI6T.</title>
        <authorList>
            <person name="Evv R."/>
            <person name="Podile A.R."/>
        </authorList>
    </citation>
    <scope>NUCLEOTIDE SEQUENCE [LARGE SCALE GENOMIC DNA]</scope>
    <source>
        <strain evidence="4 5">MPMI6</strain>
    </source>
</reference>
<dbReference type="Proteomes" id="UP000823521">
    <property type="component" value="Unassembled WGS sequence"/>
</dbReference>
<evidence type="ECO:0000259" key="3">
    <source>
        <dbReference type="PROSITE" id="PS50043"/>
    </source>
</evidence>
<dbReference type="InterPro" id="IPR000792">
    <property type="entry name" value="Tscrpt_reg_LuxR_C"/>
</dbReference>
<dbReference type="Pfam" id="PF00196">
    <property type="entry name" value="GerE"/>
    <property type="match status" value="1"/>
</dbReference>
<organism evidence="4 5">
    <name type="scientific">Micromonospora echinofusca</name>
    <dbReference type="NCBI Taxonomy" id="47858"/>
    <lineage>
        <taxon>Bacteria</taxon>
        <taxon>Bacillati</taxon>
        <taxon>Actinomycetota</taxon>
        <taxon>Actinomycetes</taxon>
        <taxon>Micromonosporales</taxon>
        <taxon>Micromonosporaceae</taxon>
        <taxon>Micromonospora</taxon>
    </lineage>
</organism>
<dbReference type="SMART" id="SM00421">
    <property type="entry name" value="HTH_LUXR"/>
    <property type="match status" value="1"/>
</dbReference>
<dbReference type="InterPro" id="IPR011990">
    <property type="entry name" value="TPR-like_helical_dom_sf"/>
</dbReference>
<dbReference type="SUPFAM" id="SSF46894">
    <property type="entry name" value="C-terminal effector domain of the bipartite response regulators"/>
    <property type="match status" value="1"/>
</dbReference>
<dbReference type="Gene3D" id="1.25.40.10">
    <property type="entry name" value="Tetratricopeptide repeat domain"/>
    <property type="match status" value="1"/>
</dbReference>
<feature type="domain" description="HTH luxR-type" evidence="3">
    <location>
        <begin position="872"/>
        <end position="937"/>
    </location>
</feature>
<proteinExistence type="predicted"/>
<sequence>MRTLDVALGQPPAVILLEGEAGIGKTRLLREFLTAPAGRRHRSLVGACPPLREPYTLGAVVDAVREGVGNVSGLRLSGLAGALRPLFPEWAADLPPSPEPLEDPTAARHRLFRAFVELLGRLDVSVLALEDVHWADDATLEFLLFLAARRPQPVSVVVTYRPEELSPDSLLRRLSSRLPADAHLVRLALRPLKVDETAAFVSSMLAAEHVSAEFATFLHLRTDGVPLALEESVRLMHDRADLVRRDGGWARRRLDRIEVPPTIRDAVLERVGRLRPDTRTVLHAAAVLAAPADYPVLLAVTELPADRVGPALAEAVACGLLREDGRGHLSYRHALACHAVYEAVPVPERRHLHLRAGRAVEASALPSAAQLAHHFRQAGETGAWCRYAEQAADLSTQSGDVATAALLLHNLVSTAALPADALVRLVAKIHFQSLPDADPYWAAVDALRSALRSATLTPHQEAVARFQLGRVLMVAGAMEEGRREIERAMTALAPDSVEAARARTLLALPLGAARPAAAHLRWLREAPPLAPSIASYERLRLRQERTFALLMLGEESAWAEARRLPDDSDDPPRAGLIAISHTNFTEAALRWGRYEEARSWLAKARKVADSHQFQGLLGAIASSQARLDWCTGAWDGLTERVDALVEIDGGVWRKDQCEAALFAGLLQAAAGDREQAVQRLLLAGRDDQQRIEAAAALATLYLHDGLIDDALKITADPVEVTVRHGIWTRGIQVVPVRVDALVAAGRLDEAADLVAAFHRALPGTAAPAPQAALELCRAMLAEAHGPTEQAAALFARAAAAWQALPCPYEALLARERQARCLAAAGQHGTALPLLADVARQFTLLGARNDADRVTRTLHEHGWQTTTTRGRGRPGYGDQLSPREREVARLLIGGRTNRQIADTLTVSVQTVASQVRSAMRKLRVDSRTALAIRVVELGLTGDEGRPPARDR</sequence>
<dbReference type="PRINTS" id="PR00038">
    <property type="entry name" value="HTHLUXR"/>
</dbReference>
<dbReference type="InterPro" id="IPR016032">
    <property type="entry name" value="Sig_transdc_resp-reg_C-effctor"/>
</dbReference>
<dbReference type="Pfam" id="PF13191">
    <property type="entry name" value="AAA_16"/>
    <property type="match status" value="1"/>
</dbReference>
<evidence type="ECO:0000313" key="4">
    <source>
        <dbReference type="EMBL" id="MBO4209668.1"/>
    </source>
</evidence>
<protein>
    <submittedName>
        <fullName evidence="4">AAA family ATPase</fullName>
    </submittedName>
</protein>
<dbReference type="SUPFAM" id="SSF52540">
    <property type="entry name" value="P-loop containing nucleoside triphosphate hydrolases"/>
    <property type="match status" value="1"/>
</dbReference>
<dbReference type="Gene3D" id="1.10.10.10">
    <property type="entry name" value="Winged helix-like DNA-binding domain superfamily/Winged helix DNA-binding domain"/>
    <property type="match status" value="1"/>
</dbReference>
<dbReference type="PANTHER" id="PTHR16305:SF35">
    <property type="entry name" value="TRANSCRIPTIONAL ACTIVATOR DOMAIN"/>
    <property type="match status" value="1"/>
</dbReference>
<dbReference type="PROSITE" id="PS00622">
    <property type="entry name" value="HTH_LUXR_1"/>
    <property type="match status" value="1"/>
</dbReference>
<dbReference type="PROSITE" id="PS50043">
    <property type="entry name" value="HTH_LUXR_2"/>
    <property type="match status" value="1"/>
</dbReference>
<gene>
    <name evidence="4" type="ORF">GSF22_27295</name>
</gene>
<evidence type="ECO:0000256" key="1">
    <source>
        <dbReference type="ARBA" id="ARBA00022741"/>
    </source>
</evidence>